<evidence type="ECO:0000256" key="1">
    <source>
        <dbReference type="ARBA" id="ARBA00001946"/>
    </source>
</evidence>
<evidence type="ECO:0000256" key="6">
    <source>
        <dbReference type="ARBA" id="ARBA00022723"/>
    </source>
</evidence>
<evidence type="ECO:0000256" key="7">
    <source>
        <dbReference type="ARBA" id="ARBA00022827"/>
    </source>
</evidence>
<dbReference type="InterPro" id="IPR024932">
    <property type="entry name" value="ApbE"/>
</dbReference>
<comment type="cofactor">
    <cofactor evidence="1">
        <name>Mg(2+)</name>
        <dbReference type="ChEBI" id="CHEBI:18420"/>
    </cofactor>
</comment>
<keyword evidence="12" id="KW-1185">Reference proteome</keyword>
<dbReference type="SUPFAM" id="SSF143631">
    <property type="entry name" value="ApbE-like"/>
    <property type="match status" value="1"/>
</dbReference>
<accession>A0A9E6XYC0</accession>
<dbReference type="EC" id="2.7.1.180" evidence="2"/>
<name>A0A9E6XYC0_9ACTN</name>
<evidence type="ECO:0000256" key="8">
    <source>
        <dbReference type="ARBA" id="ARBA00022842"/>
    </source>
</evidence>
<dbReference type="Pfam" id="PF02424">
    <property type="entry name" value="ApbE"/>
    <property type="match status" value="1"/>
</dbReference>
<dbReference type="EMBL" id="CP087164">
    <property type="protein sequence ID" value="UGS36797.1"/>
    <property type="molecule type" value="Genomic_DNA"/>
</dbReference>
<keyword evidence="8" id="KW-0460">Magnesium</keyword>
<evidence type="ECO:0000256" key="9">
    <source>
        <dbReference type="ARBA" id="ARBA00031306"/>
    </source>
</evidence>
<evidence type="ECO:0000313" key="12">
    <source>
        <dbReference type="Proteomes" id="UP001162834"/>
    </source>
</evidence>
<organism evidence="11 12">
    <name type="scientific">Capillimicrobium parvum</name>
    <dbReference type="NCBI Taxonomy" id="2884022"/>
    <lineage>
        <taxon>Bacteria</taxon>
        <taxon>Bacillati</taxon>
        <taxon>Actinomycetota</taxon>
        <taxon>Thermoleophilia</taxon>
        <taxon>Solirubrobacterales</taxon>
        <taxon>Capillimicrobiaceae</taxon>
        <taxon>Capillimicrobium</taxon>
    </lineage>
</organism>
<protein>
    <recommendedName>
        <fullName evidence="3">FAD:protein FMN transferase</fullName>
        <ecNumber evidence="2">2.7.1.180</ecNumber>
    </recommendedName>
    <alternativeName>
        <fullName evidence="9">Flavin transferase</fullName>
    </alternativeName>
</protein>
<dbReference type="InterPro" id="IPR003374">
    <property type="entry name" value="ApbE-like_sf"/>
</dbReference>
<proteinExistence type="predicted"/>
<dbReference type="Proteomes" id="UP001162834">
    <property type="component" value="Chromosome"/>
</dbReference>
<dbReference type="RefSeq" id="WP_259310862.1">
    <property type="nucleotide sequence ID" value="NZ_CP087164.1"/>
</dbReference>
<dbReference type="GO" id="GO:0046872">
    <property type="term" value="F:metal ion binding"/>
    <property type="evidence" value="ECO:0007669"/>
    <property type="project" value="UniProtKB-KW"/>
</dbReference>
<keyword evidence="4" id="KW-0285">Flavoprotein</keyword>
<comment type="catalytic activity">
    <reaction evidence="10">
        <text>L-threonyl-[protein] + FAD = FMN-L-threonyl-[protein] + AMP + H(+)</text>
        <dbReference type="Rhea" id="RHEA:36847"/>
        <dbReference type="Rhea" id="RHEA-COMP:11060"/>
        <dbReference type="Rhea" id="RHEA-COMP:11061"/>
        <dbReference type="ChEBI" id="CHEBI:15378"/>
        <dbReference type="ChEBI" id="CHEBI:30013"/>
        <dbReference type="ChEBI" id="CHEBI:57692"/>
        <dbReference type="ChEBI" id="CHEBI:74257"/>
        <dbReference type="ChEBI" id="CHEBI:456215"/>
        <dbReference type="EC" id="2.7.1.180"/>
    </reaction>
</comment>
<evidence type="ECO:0000256" key="4">
    <source>
        <dbReference type="ARBA" id="ARBA00022630"/>
    </source>
</evidence>
<gene>
    <name evidence="11" type="primary">apbE_2</name>
    <name evidence="11" type="ORF">DSM104329_03208</name>
</gene>
<dbReference type="AlphaFoldDB" id="A0A9E6XYC0"/>
<sequence>MSAASAREPALGTTALVVTDAPALPAARAAVTEVIAAVDAACSRFRDDSELQRLNRRAGHVVAVSELLMEAIATALWSAAATAGAVDPTVGQAVVVCGYDRDFAQVAGHPSPLRATRVTGWRTVTIDRTAGTVHVPPGVTLDLGASAKALAADRAAHAAARRCATGVLVALGGDVAVAGRAPAAGWRVRVCEDHRAGPDAPGQTIAIRSGGVATSSTTVRRWRRGPGAAHHIVDPATGLPAREVWRTATVAAASCVEANAASTAAIIQGEDAASWLAGAGLPARLVAAAGGAVTTVGDWPAERRAA</sequence>
<dbReference type="PANTHER" id="PTHR30040">
    <property type="entry name" value="THIAMINE BIOSYNTHESIS LIPOPROTEIN APBE"/>
    <property type="match status" value="1"/>
</dbReference>
<evidence type="ECO:0000313" key="11">
    <source>
        <dbReference type="EMBL" id="UGS36797.1"/>
    </source>
</evidence>
<reference evidence="11" key="1">
    <citation type="journal article" date="2022" name="Int. J. Syst. Evol. Microbiol.">
        <title>Pseudomonas aegrilactucae sp. nov. and Pseudomonas morbosilactucae sp. nov., pathogens causing bacterial rot of lettuce in Japan.</title>
        <authorList>
            <person name="Sawada H."/>
            <person name="Fujikawa T."/>
            <person name="Satou M."/>
        </authorList>
    </citation>
    <scope>NUCLEOTIDE SEQUENCE</scope>
    <source>
        <strain evidence="11">0166_1</strain>
    </source>
</reference>
<keyword evidence="5 11" id="KW-0808">Transferase</keyword>
<evidence type="ECO:0000256" key="2">
    <source>
        <dbReference type="ARBA" id="ARBA00011955"/>
    </source>
</evidence>
<dbReference type="KEGG" id="sbae:DSM104329_03208"/>
<dbReference type="Gene3D" id="3.10.520.10">
    <property type="entry name" value="ApbE-like domains"/>
    <property type="match status" value="1"/>
</dbReference>
<evidence type="ECO:0000256" key="3">
    <source>
        <dbReference type="ARBA" id="ARBA00016337"/>
    </source>
</evidence>
<dbReference type="PANTHER" id="PTHR30040:SF2">
    <property type="entry name" value="FAD:PROTEIN FMN TRANSFERASE"/>
    <property type="match status" value="1"/>
</dbReference>
<keyword evidence="6" id="KW-0479">Metal-binding</keyword>
<evidence type="ECO:0000256" key="5">
    <source>
        <dbReference type="ARBA" id="ARBA00022679"/>
    </source>
</evidence>
<keyword evidence="7" id="KW-0274">FAD</keyword>
<dbReference type="GO" id="GO:0016740">
    <property type="term" value="F:transferase activity"/>
    <property type="evidence" value="ECO:0007669"/>
    <property type="project" value="UniProtKB-KW"/>
</dbReference>
<evidence type="ECO:0000256" key="10">
    <source>
        <dbReference type="ARBA" id="ARBA00048540"/>
    </source>
</evidence>